<dbReference type="AlphaFoldDB" id="A0A382DUT7"/>
<sequence length="208" mass="24053">MKQVFLSHFLCFLSLFWVASLSAKSRLGEYYLGFGYSMVDGDKQFQQASGDILSVMANSPATQSTDWRLALEYGNYDLGPVDGDKTSWGLTLDYIMHYDDYVFQNGMFRPYFGIGLGYFSDGAKMHLDDNGFNWSLMVGSEMLFTDDLSMYFGGSFYGMWSDFGDNDWKWDVGFTWWINDIHGISIDYQRPAEKDMNFIGLKYLYSWQ</sequence>
<evidence type="ECO:0000313" key="1">
    <source>
        <dbReference type="EMBL" id="SVB41307.1"/>
    </source>
</evidence>
<proteinExistence type="predicted"/>
<dbReference type="InterPro" id="IPR011250">
    <property type="entry name" value="OMP/PagP_B-barrel"/>
</dbReference>
<dbReference type="EMBL" id="UINC01040854">
    <property type="protein sequence ID" value="SVB41307.1"/>
    <property type="molecule type" value="Genomic_DNA"/>
</dbReference>
<dbReference type="SUPFAM" id="SSF56925">
    <property type="entry name" value="OMPA-like"/>
    <property type="match status" value="1"/>
</dbReference>
<accession>A0A382DUT7</accession>
<organism evidence="1">
    <name type="scientific">marine metagenome</name>
    <dbReference type="NCBI Taxonomy" id="408172"/>
    <lineage>
        <taxon>unclassified sequences</taxon>
        <taxon>metagenomes</taxon>
        <taxon>ecological metagenomes</taxon>
    </lineage>
</organism>
<gene>
    <name evidence="1" type="ORF">METZ01_LOCUS194161</name>
</gene>
<protein>
    <recommendedName>
        <fullName evidence="2">Outer membrane protein beta-barrel domain-containing protein</fullName>
    </recommendedName>
</protein>
<reference evidence="1" key="1">
    <citation type="submission" date="2018-05" db="EMBL/GenBank/DDBJ databases">
        <authorList>
            <person name="Lanie J.A."/>
            <person name="Ng W.-L."/>
            <person name="Kazmierczak K.M."/>
            <person name="Andrzejewski T.M."/>
            <person name="Davidsen T.M."/>
            <person name="Wayne K.J."/>
            <person name="Tettelin H."/>
            <person name="Glass J.I."/>
            <person name="Rusch D."/>
            <person name="Podicherti R."/>
            <person name="Tsui H.-C.T."/>
            <person name="Winkler M.E."/>
        </authorList>
    </citation>
    <scope>NUCLEOTIDE SEQUENCE</scope>
</reference>
<evidence type="ECO:0008006" key="2">
    <source>
        <dbReference type="Google" id="ProtNLM"/>
    </source>
</evidence>
<name>A0A382DUT7_9ZZZZ</name>
<dbReference type="Gene3D" id="2.40.160.20">
    <property type="match status" value="1"/>
</dbReference>